<dbReference type="EMBL" id="KN453692">
    <property type="protein sequence ID" value="KHG30002.1"/>
    <property type="molecule type" value="Genomic_DNA"/>
</dbReference>
<dbReference type="Proteomes" id="UP000032142">
    <property type="component" value="Unassembled WGS sequence"/>
</dbReference>
<reference evidence="2" key="1">
    <citation type="submission" date="2014-09" db="EMBL/GenBank/DDBJ databases">
        <authorList>
            <person name="Mudge J."/>
            <person name="Ramaraj T."/>
            <person name="Lindquist I.E."/>
            <person name="Bharti A.K."/>
            <person name="Sundararajan A."/>
            <person name="Cameron C.T."/>
            <person name="Woodward J.E."/>
            <person name="May G.D."/>
            <person name="Brubaker C."/>
            <person name="Broadhvest J."/>
            <person name="Wilkins T.A."/>
        </authorList>
    </citation>
    <scope>NUCLEOTIDE SEQUENCE</scope>
    <source>
        <strain evidence="2">cv. AKA8401</strain>
    </source>
</reference>
<dbReference type="AlphaFoldDB" id="A0A0B0PYQ0"/>
<organism evidence="1 2">
    <name type="scientific">Gossypium arboreum</name>
    <name type="common">Tree cotton</name>
    <name type="synonym">Gossypium nanking</name>
    <dbReference type="NCBI Taxonomy" id="29729"/>
    <lineage>
        <taxon>Eukaryota</taxon>
        <taxon>Viridiplantae</taxon>
        <taxon>Streptophyta</taxon>
        <taxon>Embryophyta</taxon>
        <taxon>Tracheophyta</taxon>
        <taxon>Spermatophyta</taxon>
        <taxon>Magnoliopsida</taxon>
        <taxon>eudicotyledons</taxon>
        <taxon>Gunneridae</taxon>
        <taxon>Pentapetalae</taxon>
        <taxon>rosids</taxon>
        <taxon>malvids</taxon>
        <taxon>Malvales</taxon>
        <taxon>Malvaceae</taxon>
        <taxon>Malvoideae</taxon>
        <taxon>Gossypium</taxon>
    </lineage>
</organism>
<accession>A0A0B0PYQ0</accession>
<name>A0A0B0PYQ0_GOSAR</name>
<gene>
    <name evidence="1" type="ORF">F383_07132</name>
</gene>
<keyword evidence="2" id="KW-1185">Reference proteome</keyword>
<protein>
    <submittedName>
        <fullName evidence="1">Uncharacterized protein</fullName>
    </submittedName>
</protein>
<evidence type="ECO:0000313" key="2">
    <source>
        <dbReference type="Proteomes" id="UP000032142"/>
    </source>
</evidence>
<sequence>MTKSLYMPYTQNVKIIDTQNDSLIV</sequence>
<evidence type="ECO:0000313" key="1">
    <source>
        <dbReference type="EMBL" id="KHG30002.1"/>
    </source>
</evidence>
<proteinExistence type="predicted"/>